<evidence type="ECO:0000313" key="2">
    <source>
        <dbReference type="Proteomes" id="UP000886817"/>
    </source>
</evidence>
<comment type="caution">
    <text evidence="1">The sequence shown here is derived from an EMBL/GenBank/DDBJ whole genome shotgun (WGS) entry which is preliminary data.</text>
</comment>
<organism evidence="1 2">
    <name type="scientific">Candidatus Blautia gallistercoris</name>
    <dbReference type="NCBI Taxonomy" id="2838490"/>
    <lineage>
        <taxon>Bacteria</taxon>
        <taxon>Bacillati</taxon>
        <taxon>Bacillota</taxon>
        <taxon>Clostridia</taxon>
        <taxon>Lachnospirales</taxon>
        <taxon>Lachnospiraceae</taxon>
        <taxon>Blautia</taxon>
    </lineage>
</organism>
<proteinExistence type="predicted"/>
<dbReference type="AlphaFoldDB" id="A0A9D1WIJ0"/>
<name>A0A9D1WIJ0_9FIRM</name>
<dbReference type="EMBL" id="DXEX01000181">
    <property type="protein sequence ID" value="HIX59703.1"/>
    <property type="molecule type" value="Genomic_DNA"/>
</dbReference>
<reference evidence="1" key="1">
    <citation type="journal article" date="2021" name="PeerJ">
        <title>Extensive microbial diversity within the chicken gut microbiome revealed by metagenomics and culture.</title>
        <authorList>
            <person name="Gilroy R."/>
            <person name="Ravi A."/>
            <person name="Getino M."/>
            <person name="Pursley I."/>
            <person name="Horton D.L."/>
            <person name="Alikhan N.F."/>
            <person name="Baker D."/>
            <person name="Gharbi K."/>
            <person name="Hall N."/>
            <person name="Watson M."/>
            <person name="Adriaenssens E.M."/>
            <person name="Foster-Nyarko E."/>
            <person name="Jarju S."/>
            <person name="Secka A."/>
            <person name="Antonio M."/>
            <person name="Oren A."/>
            <person name="Chaudhuri R.R."/>
            <person name="La Ragione R."/>
            <person name="Hildebrand F."/>
            <person name="Pallen M.J."/>
        </authorList>
    </citation>
    <scope>NUCLEOTIDE SEQUENCE</scope>
    <source>
        <strain evidence="1">ChiSjej1B19-8411</strain>
    </source>
</reference>
<reference evidence="1" key="2">
    <citation type="submission" date="2021-04" db="EMBL/GenBank/DDBJ databases">
        <authorList>
            <person name="Gilroy R."/>
        </authorList>
    </citation>
    <scope>NUCLEOTIDE SEQUENCE</scope>
    <source>
        <strain evidence="1">ChiSjej1B19-8411</strain>
    </source>
</reference>
<protein>
    <submittedName>
        <fullName evidence="1">Uncharacterized protein</fullName>
    </submittedName>
</protein>
<evidence type="ECO:0000313" key="1">
    <source>
        <dbReference type="EMBL" id="HIX59703.1"/>
    </source>
</evidence>
<dbReference type="Proteomes" id="UP000886817">
    <property type="component" value="Unassembled WGS sequence"/>
</dbReference>
<accession>A0A9D1WIJ0</accession>
<sequence>MAEHEFADQLFQVLNYNRRMEIATLTIEPFQTPPTLHIQLCSGEKFCLTVQKTDESF</sequence>
<gene>
    <name evidence="1" type="ORF">IAA45_08320</name>
</gene>